<dbReference type="CDD" id="cd04301">
    <property type="entry name" value="NAT_SF"/>
    <property type="match status" value="1"/>
</dbReference>
<dbReference type="EMBL" id="JAGGKG010000008">
    <property type="protein sequence ID" value="MBP1905379.1"/>
    <property type="molecule type" value="Genomic_DNA"/>
</dbReference>
<name>A0ABS4FS28_9BACL</name>
<keyword evidence="1" id="KW-0808">Transferase</keyword>
<feature type="domain" description="N-acetyltransferase" evidence="3">
    <location>
        <begin position="25"/>
        <end position="166"/>
    </location>
</feature>
<sequence>MKATYSLEQATIHDVPQLAVLFDQYRVFYGQPSNVEGAKQFLLDRFNHAESVILVAKENENEDANTDANINVSMNANIVGFTQLYPTFSSISMQRSWILNDLYVAEEHRKQGIAEQLLEQAKRFAMMTNAKGIALSTAPTNKQAQALYEKLGYVRDDEFYNYFLSV</sequence>
<keyword evidence="5" id="KW-1185">Reference proteome</keyword>
<dbReference type="InterPro" id="IPR000182">
    <property type="entry name" value="GNAT_dom"/>
</dbReference>
<reference evidence="4 5" key="1">
    <citation type="submission" date="2021-03" db="EMBL/GenBank/DDBJ databases">
        <title>Genomic Encyclopedia of Type Strains, Phase IV (KMG-IV): sequencing the most valuable type-strain genomes for metagenomic binning, comparative biology and taxonomic classification.</title>
        <authorList>
            <person name="Goeker M."/>
        </authorList>
    </citation>
    <scope>NUCLEOTIDE SEQUENCE [LARGE SCALE GENOMIC DNA]</scope>
    <source>
        <strain evidence="4 5">DSM 14349</strain>
    </source>
</reference>
<proteinExistence type="predicted"/>
<evidence type="ECO:0000256" key="2">
    <source>
        <dbReference type="ARBA" id="ARBA00023315"/>
    </source>
</evidence>
<dbReference type="PROSITE" id="PS51186">
    <property type="entry name" value="GNAT"/>
    <property type="match status" value="1"/>
</dbReference>
<organism evidence="4 5">
    <name type="scientific">Paenibacillus turicensis</name>
    <dbReference type="NCBI Taxonomy" id="160487"/>
    <lineage>
        <taxon>Bacteria</taxon>
        <taxon>Bacillati</taxon>
        <taxon>Bacillota</taxon>
        <taxon>Bacilli</taxon>
        <taxon>Bacillales</taxon>
        <taxon>Paenibacillaceae</taxon>
        <taxon>Paenibacillus</taxon>
    </lineage>
</organism>
<dbReference type="InterPro" id="IPR016181">
    <property type="entry name" value="Acyl_CoA_acyltransferase"/>
</dbReference>
<dbReference type="SUPFAM" id="SSF55729">
    <property type="entry name" value="Acyl-CoA N-acyltransferases (Nat)"/>
    <property type="match status" value="1"/>
</dbReference>
<dbReference type="Pfam" id="PF00583">
    <property type="entry name" value="Acetyltransf_1"/>
    <property type="match status" value="1"/>
</dbReference>
<dbReference type="Proteomes" id="UP001519272">
    <property type="component" value="Unassembled WGS sequence"/>
</dbReference>
<keyword evidence="2" id="KW-0012">Acyltransferase</keyword>
<dbReference type="PANTHER" id="PTHR10545">
    <property type="entry name" value="DIAMINE N-ACETYLTRANSFERASE"/>
    <property type="match status" value="1"/>
</dbReference>
<accession>A0ABS4FS28</accession>
<dbReference type="InterPro" id="IPR051016">
    <property type="entry name" value="Diverse_Substrate_AcTransf"/>
</dbReference>
<comment type="caution">
    <text evidence="4">The sequence shown here is derived from an EMBL/GenBank/DDBJ whole genome shotgun (WGS) entry which is preliminary data.</text>
</comment>
<dbReference type="Gene3D" id="3.40.630.30">
    <property type="match status" value="1"/>
</dbReference>
<evidence type="ECO:0000313" key="5">
    <source>
        <dbReference type="Proteomes" id="UP001519272"/>
    </source>
</evidence>
<dbReference type="PANTHER" id="PTHR10545:SF29">
    <property type="entry name" value="GH14572P-RELATED"/>
    <property type="match status" value="1"/>
</dbReference>
<evidence type="ECO:0000256" key="1">
    <source>
        <dbReference type="ARBA" id="ARBA00022679"/>
    </source>
</evidence>
<evidence type="ECO:0000259" key="3">
    <source>
        <dbReference type="PROSITE" id="PS51186"/>
    </source>
</evidence>
<protein>
    <submittedName>
        <fullName evidence="4">Ribosomal protein S18 acetylase RimI-like enzyme</fullName>
    </submittedName>
</protein>
<gene>
    <name evidence="4" type="ORF">J2Z32_002009</name>
</gene>
<dbReference type="RefSeq" id="WP_210089007.1">
    <property type="nucleotide sequence ID" value="NZ_JAGGKG010000008.1"/>
</dbReference>
<evidence type="ECO:0000313" key="4">
    <source>
        <dbReference type="EMBL" id="MBP1905379.1"/>
    </source>
</evidence>